<dbReference type="SUPFAM" id="SSF50249">
    <property type="entry name" value="Nucleic acid-binding proteins"/>
    <property type="match status" value="1"/>
</dbReference>
<keyword evidence="6" id="KW-1185">Reference proteome</keyword>
<protein>
    <recommendedName>
        <fullName evidence="4">S1-like domain-containing protein</fullName>
    </recommendedName>
</protein>
<gene>
    <name evidence="5" type="ORF">A3770_05p36670</name>
</gene>
<dbReference type="InterPro" id="IPR006196">
    <property type="entry name" value="RNA-binding_domain_S1_IF1"/>
</dbReference>
<dbReference type="Proteomes" id="UP000316726">
    <property type="component" value="Chromosome 5"/>
</dbReference>
<keyword evidence="2" id="KW-0694">RNA-binding</keyword>
<reference evidence="5 6" key="1">
    <citation type="submission" date="2018-07" db="EMBL/GenBank/DDBJ databases">
        <title>The complete nuclear genome of the prasinophyte Chloropicon primus (CCMP1205).</title>
        <authorList>
            <person name="Pombert J.-F."/>
            <person name="Otis C."/>
            <person name="Turmel M."/>
            <person name="Lemieux C."/>
        </authorList>
    </citation>
    <scope>NUCLEOTIDE SEQUENCE [LARGE SCALE GENOMIC DNA]</scope>
    <source>
        <strain evidence="5 6">CCMP1205</strain>
    </source>
</reference>
<dbReference type="PANTHER" id="PTHR21641">
    <property type="entry name" value="TRANSLATION INITIATION FACTOR-RELATED"/>
    <property type="match status" value="1"/>
</dbReference>
<name>A0A5B8ML73_9CHLO</name>
<dbReference type="GO" id="GO:0003723">
    <property type="term" value="F:RNA binding"/>
    <property type="evidence" value="ECO:0007669"/>
    <property type="project" value="UniProtKB-KW"/>
</dbReference>
<dbReference type="PANTHER" id="PTHR21641:SF0">
    <property type="entry name" value="RNA-BINDING PROTEIN EIF1AD-RELATED"/>
    <property type="match status" value="1"/>
</dbReference>
<feature type="region of interest" description="Disordered" evidence="3">
    <location>
        <begin position="123"/>
        <end position="187"/>
    </location>
</feature>
<dbReference type="SMART" id="SM00652">
    <property type="entry name" value="eIF1a"/>
    <property type="match status" value="1"/>
</dbReference>
<evidence type="ECO:0000313" key="5">
    <source>
        <dbReference type="EMBL" id="QDZ21149.1"/>
    </source>
</evidence>
<dbReference type="InterPro" id="IPR039294">
    <property type="entry name" value="EIF1AD"/>
</dbReference>
<proteinExistence type="inferred from homology"/>
<comment type="similarity">
    <text evidence="1">Belongs to the EIF1AD family.</text>
</comment>
<dbReference type="Gene3D" id="2.40.50.140">
    <property type="entry name" value="Nucleic acid-binding proteins"/>
    <property type="match status" value="1"/>
</dbReference>
<evidence type="ECO:0000256" key="2">
    <source>
        <dbReference type="ARBA" id="ARBA00022884"/>
    </source>
</evidence>
<sequence length="187" mass="20827">MSRRKHLEEQMMEVPEMDENHAFARVVKLHGTNIVQVETPSTRGEAEGDDNDEGLVECLCLLPAKFSKRFWVKRGTYVVIEFTVAKDHSSSGKIKGTITHILYPDQLKRLRKDESVAWPEVFTEEEAGEAQGSAFWGGSSRGEEPVDEGSDSCDSDGLPPLPRNPNRPKGYRPGEEDSDSDSDSDSD</sequence>
<evidence type="ECO:0000256" key="1">
    <source>
        <dbReference type="ARBA" id="ARBA00007340"/>
    </source>
</evidence>
<evidence type="ECO:0000256" key="3">
    <source>
        <dbReference type="SAM" id="MobiDB-lite"/>
    </source>
</evidence>
<dbReference type="Pfam" id="PF01176">
    <property type="entry name" value="eIF-1a"/>
    <property type="match status" value="1"/>
</dbReference>
<dbReference type="OrthoDB" id="1738325at2759"/>
<dbReference type="GO" id="GO:0005634">
    <property type="term" value="C:nucleus"/>
    <property type="evidence" value="ECO:0007669"/>
    <property type="project" value="TreeGrafter"/>
</dbReference>
<dbReference type="GO" id="GO:0003743">
    <property type="term" value="F:translation initiation factor activity"/>
    <property type="evidence" value="ECO:0007669"/>
    <property type="project" value="InterPro"/>
</dbReference>
<evidence type="ECO:0000259" key="4">
    <source>
        <dbReference type="Pfam" id="PF01176"/>
    </source>
</evidence>
<dbReference type="AlphaFoldDB" id="A0A5B8ML73"/>
<feature type="domain" description="S1-like" evidence="4">
    <location>
        <begin position="22"/>
        <end position="101"/>
    </location>
</feature>
<accession>A0A5B8ML73</accession>
<dbReference type="EMBL" id="CP031038">
    <property type="protein sequence ID" value="QDZ21149.1"/>
    <property type="molecule type" value="Genomic_DNA"/>
</dbReference>
<dbReference type="STRING" id="1764295.A0A5B8ML73"/>
<organism evidence="5 6">
    <name type="scientific">Chloropicon primus</name>
    <dbReference type="NCBI Taxonomy" id="1764295"/>
    <lineage>
        <taxon>Eukaryota</taxon>
        <taxon>Viridiplantae</taxon>
        <taxon>Chlorophyta</taxon>
        <taxon>Chloropicophyceae</taxon>
        <taxon>Chloropicales</taxon>
        <taxon>Chloropicaceae</taxon>
        <taxon>Chloropicon</taxon>
    </lineage>
</organism>
<evidence type="ECO:0000313" key="6">
    <source>
        <dbReference type="Proteomes" id="UP000316726"/>
    </source>
</evidence>
<dbReference type="InterPro" id="IPR012340">
    <property type="entry name" value="NA-bd_OB-fold"/>
</dbReference>
<dbReference type="InterPro" id="IPR001253">
    <property type="entry name" value="TIF_eIF-1A"/>
</dbReference>
<feature type="compositionally biased region" description="Acidic residues" evidence="3">
    <location>
        <begin position="176"/>
        <end position="187"/>
    </location>
</feature>
<feature type="compositionally biased region" description="Acidic residues" evidence="3">
    <location>
        <begin position="145"/>
        <end position="154"/>
    </location>
</feature>